<feature type="region of interest" description="Disordered" evidence="9">
    <location>
        <begin position="126"/>
        <end position="147"/>
    </location>
</feature>
<feature type="region of interest" description="Disordered" evidence="9">
    <location>
        <begin position="272"/>
        <end position="291"/>
    </location>
</feature>
<feature type="domain" description="Centrosomal CEP44" evidence="10">
    <location>
        <begin position="5"/>
        <end position="130"/>
    </location>
</feature>
<feature type="compositionally biased region" description="Basic residues" evidence="9">
    <location>
        <begin position="126"/>
        <end position="138"/>
    </location>
</feature>
<feature type="compositionally biased region" description="Acidic residues" evidence="9">
    <location>
        <begin position="224"/>
        <end position="235"/>
    </location>
</feature>
<evidence type="ECO:0000256" key="9">
    <source>
        <dbReference type="SAM" id="MobiDB-lite"/>
    </source>
</evidence>
<evidence type="ECO:0000256" key="2">
    <source>
        <dbReference type="ARBA" id="ARBA00004214"/>
    </source>
</evidence>
<keyword evidence="6" id="KW-0175">Coiled coil</keyword>
<evidence type="ECO:0000256" key="3">
    <source>
        <dbReference type="ARBA" id="ARBA00004647"/>
    </source>
</evidence>
<dbReference type="PANTHER" id="PTHR31477">
    <property type="entry name" value="CENTROSOMAL PROTEIN OF 44 KDA"/>
    <property type="match status" value="1"/>
</dbReference>
<dbReference type="STRING" id="1764295.A0A5B8N201"/>
<dbReference type="GO" id="GO:0000922">
    <property type="term" value="C:spindle pole"/>
    <property type="evidence" value="ECO:0007669"/>
    <property type="project" value="UniProtKB-SubCell"/>
</dbReference>
<feature type="compositionally biased region" description="Polar residues" evidence="9">
    <location>
        <begin position="277"/>
        <end position="289"/>
    </location>
</feature>
<gene>
    <name evidence="13" type="ORF">A3770_18p82620</name>
    <name evidence="11" type="ORF">CPRI1469_LOCUS5138</name>
    <name evidence="12" type="ORF">CPRI1469_LOCUS5141</name>
</gene>
<keyword evidence="5" id="KW-0963">Cytoplasm</keyword>
<evidence type="ECO:0000256" key="4">
    <source>
        <dbReference type="ARBA" id="ARBA00014053"/>
    </source>
</evidence>
<dbReference type="EMBL" id="CP031051">
    <property type="protein sequence ID" value="QDZ25744.1"/>
    <property type="molecule type" value="Genomic_DNA"/>
</dbReference>
<evidence type="ECO:0000256" key="7">
    <source>
        <dbReference type="ARBA" id="ARBA00023212"/>
    </source>
</evidence>
<dbReference type="Pfam" id="PF15007">
    <property type="entry name" value="CEP44"/>
    <property type="match status" value="1"/>
</dbReference>
<feature type="compositionally biased region" description="Low complexity" evidence="9">
    <location>
        <begin position="212"/>
        <end position="223"/>
    </location>
</feature>
<accession>A0A5B8N201</accession>
<organism evidence="13 14">
    <name type="scientific">Chloropicon primus</name>
    <dbReference type="NCBI Taxonomy" id="1764295"/>
    <lineage>
        <taxon>Eukaryota</taxon>
        <taxon>Viridiplantae</taxon>
        <taxon>Chlorophyta</taxon>
        <taxon>Chloropicophyceae</taxon>
        <taxon>Chloropicales</taxon>
        <taxon>Chloropicaceae</taxon>
        <taxon>Chloropicon</taxon>
    </lineage>
</organism>
<keyword evidence="7" id="KW-0206">Cytoskeleton</keyword>
<dbReference type="EMBL" id="HBHL01007868">
    <property type="protein sequence ID" value="CAD9716282.1"/>
    <property type="molecule type" value="Transcribed_RNA"/>
</dbReference>
<dbReference type="OrthoDB" id="259598at2759"/>
<evidence type="ECO:0000313" key="13">
    <source>
        <dbReference type="EMBL" id="QDZ25744.1"/>
    </source>
</evidence>
<evidence type="ECO:0000259" key="10">
    <source>
        <dbReference type="Pfam" id="PF15007"/>
    </source>
</evidence>
<evidence type="ECO:0000256" key="6">
    <source>
        <dbReference type="ARBA" id="ARBA00023054"/>
    </source>
</evidence>
<comment type="subcellular location">
    <subcellularLocation>
        <location evidence="1">Cytoplasm</location>
        <location evidence="1">Cytoskeleton</location>
        <location evidence="1">Microtubule organizing center</location>
        <location evidence="1">Centrosome</location>
        <location evidence="1">Centriole</location>
    </subcellularLocation>
    <subcellularLocation>
        <location evidence="3">Cytoplasm</location>
        <location evidence="3">Cytoskeleton</location>
        <location evidence="3">Spindle pole</location>
    </subcellularLocation>
    <subcellularLocation>
        <location evidence="2">Midbody</location>
    </subcellularLocation>
</comment>
<feature type="compositionally biased region" description="Polar residues" evidence="9">
    <location>
        <begin position="358"/>
        <end position="373"/>
    </location>
</feature>
<sequence length="406" mass="45387">MSTGDLNCNVKRLRGVLRELRYTYASSLPEDRLREGDPSVLLPALHYCLLGYSSKVAAEVSRRGYELQAKTDERFVEHCWRFLREHFNLMPQLNKHQFLSKGFAERKLMLVTEVAKKCKELHSSLSRKAKLQTKRTPKGAHLESVFPPVAKRAAAHDGSNSGEVREVVVSHVDRDPESPIPVPKTPPRIIISGAGEAPADQERVQKEDSDIAEASSEALSSEYTSEDYEDEEDDGIITEEEDAGVQHPDEEEEEEAFHGFRQSPVDYVNHSPAGTLEQGTPRQRSSIRGGSTRPFSEVLMKEQVGQIVSKLESFQENVLAKFLLLEGRVRHLEAAMTKISTVEEQAKTVNVGHDAANPVNNSVRRVGTNPRQQGQDERELSAETTSFIAQVEGRCKQTQFLLDSLA</sequence>
<feature type="compositionally biased region" description="Basic and acidic residues" evidence="9">
    <location>
        <begin position="200"/>
        <end position="209"/>
    </location>
</feature>
<dbReference type="Proteomes" id="UP000316726">
    <property type="component" value="Chromosome 18"/>
</dbReference>
<reference evidence="13 14" key="1">
    <citation type="submission" date="2018-07" db="EMBL/GenBank/DDBJ databases">
        <title>The complete nuclear genome of the prasinophyte Chloropicon primus (CCMP1205).</title>
        <authorList>
            <person name="Pombert J.-F."/>
            <person name="Otis C."/>
            <person name="Turmel M."/>
            <person name="Lemieux C."/>
        </authorList>
    </citation>
    <scope>NUCLEOTIDE SEQUENCE [LARGE SCALE GENOMIC DNA]</scope>
    <source>
        <strain evidence="13 14">CCMP1205</strain>
    </source>
</reference>
<dbReference type="InterPro" id="IPR029157">
    <property type="entry name" value="CEP44_CC"/>
</dbReference>
<keyword evidence="14" id="KW-1185">Reference proteome</keyword>
<evidence type="ECO:0000256" key="5">
    <source>
        <dbReference type="ARBA" id="ARBA00022490"/>
    </source>
</evidence>
<evidence type="ECO:0000313" key="14">
    <source>
        <dbReference type="Proteomes" id="UP000316726"/>
    </source>
</evidence>
<evidence type="ECO:0000256" key="1">
    <source>
        <dbReference type="ARBA" id="ARBA00004114"/>
    </source>
</evidence>
<name>A0A5B8N201_9CHLO</name>
<dbReference type="GO" id="GO:0030496">
    <property type="term" value="C:midbody"/>
    <property type="evidence" value="ECO:0007669"/>
    <property type="project" value="UniProtKB-SubCell"/>
</dbReference>
<comment type="function">
    <text evidence="8">Centriole-enriched microtubule-binding protein involved in centriole biogenesis. In collaboration with CEP295 and POC1B, is required for the centriole-to-centrosome conversion by ensuring the formation of bona fide centriole wall. Functions as a linker component that maintains centrosome cohesion. Associates with CROCC and regulates its stability and localization to the centrosome.</text>
</comment>
<evidence type="ECO:0000313" key="11">
    <source>
        <dbReference type="EMBL" id="CAD9716282.1"/>
    </source>
</evidence>
<evidence type="ECO:0000256" key="8">
    <source>
        <dbReference type="ARBA" id="ARBA00046235"/>
    </source>
</evidence>
<protein>
    <recommendedName>
        <fullName evidence="4">Centrosomal protein of 44 kDa</fullName>
    </recommendedName>
</protein>
<dbReference type="AlphaFoldDB" id="A0A5B8N201"/>
<dbReference type="PANTHER" id="PTHR31477:SF1">
    <property type="entry name" value="CENTROSOMAL PROTEIN OF 44 KDA"/>
    <property type="match status" value="1"/>
</dbReference>
<feature type="region of interest" description="Disordered" evidence="9">
    <location>
        <begin position="171"/>
        <end position="235"/>
    </location>
</feature>
<reference evidence="11" key="2">
    <citation type="submission" date="2021-01" db="EMBL/GenBank/DDBJ databases">
        <authorList>
            <person name="Corre E."/>
            <person name="Pelletier E."/>
            <person name="Niang G."/>
            <person name="Scheremetjew M."/>
            <person name="Finn R."/>
            <person name="Kale V."/>
            <person name="Holt S."/>
            <person name="Cochrane G."/>
            <person name="Meng A."/>
            <person name="Brown T."/>
            <person name="Cohen L."/>
        </authorList>
    </citation>
    <scope>NUCLEOTIDE SEQUENCE</scope>
    <source>
        <strain evidence="11">CCMP1205</strain>
    </source>
</reference>
<feature type="region of interest" description="Disordered" evidence="9">
    <location>
        <begin position="354"/>
        <end position="382"/>
    </location>
</feature>
<evidence type="ECO:0000313" key="12">
    <source>
        <dbReference type="EMBL" id="CAD9716285.1"/>
    </source>
</evidence>
<dbReference type="GO" id="GO:0005814">
    <property type="term" value="C:centriole"/>
    <property type="evidence" value="ECO:0007669"/>
    <property type="project" value="UniProtKB-SubCell"/>
</dbReference>
<dbReference type="InterPro" id="IPR033603">
    <property type="entry name" value="CEP44"/>
</dbReference>
<dbReference type="EMBL" id="HBHL01007871">
    <property type="protein sequence ID" value="CAD9716285.1"/>
    <property type="molecule type" value="Transcribed_RNA"/>
</dbReference>
<proteinExistence type="predicted"/>